<protein>
    <recommendedName>
        <fullName evidence="2">DUF6534 domain-containing protein</fullName>
    </recommendedName>
</protein>
<keyword evidence="1" id="KW-0472">Membrane</keyword>
<gene>
    <name evidence="3" type="ORF">MSAN_01067800</name>
</gene>
<evidence type="ECO:0000259" key="2">
    <source>
        <dbReference type="Pfam" id="PF20152"/>
    </source>
</evidence>
<feature type="transmembrane region" description="Helical" evidence="1">
    <location>
        <begin position="137"/>
        <end position="157"/>
    </location>
</feature>
<keyword evidence="1" id="KW-1133">Transmembrane helix</keyword>
<accession>A0A8H7D6H1</accession>
<dbReference type="OrthoDB" id="3270417at2759"/>
<dbReference type="EMBL" id="JACAZH010000007">
    <property type="protein sequence ID" value="KAF7364089.1"/>
    <property type="molecule type" value="Genomic_DNA"/>
</dbReference>
<reference evidence="3" key="1">
    <citation type="submission" date="2020-05" db="EMBL/GenBank/DDBJ databases">
        <title>Mycena genomes resolve the evolution of fungal bioluminescence.</title>
        <authorList>
            <person name="Tsai I.J."/>
        </authorList>
    </citation>
    <scope>NUCLEOTIDE SEQUENCE</scope>
    <source>
        <strain evidence="3">160909Yilan</strain>
    </source>
</reference>
<dbReference type="Pfam" id="PF20152">
    <property type="entry name" value="DUF6534"/>
    <property type="match status" value="1"/>
</dbReference>
<comment type="caution">
    <text evidence="3">The sequence shown here is derived from an EMBL/GenBank/DDBJ whole genome shotgun (WGS) entry which is preliminary data.</text>
</comment>
<dbReference type="Proteomes" id="UP000623467">
    <property type="component" value="Unassembled WGS sequence"/>
</dbReference>
<feature type="domain" description="DUF6534" evidence="2">
    <location>
        <begin position="180"/>
        <end position="269"/>
    </location>
</feature>
<feature type="transmembrane region" description="Helical" evidence="1">
    <location>
        <begin position="177"/>
        <end position="196"/>
    </location>
</feature>
<dbReference type="InterPro" id="IPR045339">
    <property type="entry name" value="DUF6534"/>
</dbReference>
<organism evidence="3 4">
    <name type="scientific">Mycena sanguinolenta</name>
    <dbReference type="NCBI Taxonomy" id="230812"/>
    <lineage>
        <taxon>Eukaryota</taxon>
        <taxon>Fungi</taxon>
        <taxon>Dikarya</taxon>
        <taxon>Basidiomycota</taxon>
        <taxon>Agaricomycotina</taxon>
        <taxon>Agaricomycetes</taxon>
        <taxon>Agaricomycetidae</taxon>
        <taxon>Agaricales</taxon>
        <taxon>Marasmiineae</taxon>
        <taxon>Mycenaceae</taxon>
        <taxon>Mycena</taxon>
    </lineage>
</organism>
<dbReference type="PANTHER" id="PTHR40465">
    <property type="entry name" value="CHROMOSOME 1, WHOLE GENOME SHOTGUN SEQUENCE"/>
    <property type="match status" value="1"/>
</dbReference>
<proteinExistence type="predicted"/>
<dbReference type="AlphaFoldDB" id="A0A8H7D6H1"/>
<keyword evidence="4" id="KW-1185">Reference proteome</keyword>
<feature type="transmembrane region" description="Helical" evidence="1">
    <location>
        <begin position="12"/>
        <end position="36"/>
    </location>
</feature>
<keyword evidence="1" id="KW-0812">Transmembrane</keyword>
<evidence type="ECO:0000313" key="3">
    <source>
        <dbReference type="EMBL" id="KAF7364089.1"/>
    </source>
</evidence>
<dbReference type="PANTHER" id="PTHR40465:SF1">
    <property type="entry name" value="DUF6534 DOMAIN-CONTAINING PROTEIN"/>
    <property type="match status" value="1"/>
</dbReference>
<evidence type="ECO:0000256" key="1">
    <source>
        <dbReference type="SAM" id="Phobius"/>
    </source>
</evidence>
<name>A0A8H7D6H1_9AGAR</name>
<evidence type="ECO:0000313" key="4">
    <source>
        <dbReference type="Proteomes" id="UP000623467"/>
    </source>
</evidence>
<feature type="transmembrane region" description="Helical" evidence="1">
    <location>
        <begin position="48"/>
        <end position="67"/>
    </location>
</feature>
<sequence>MPSLIASTLGMWLVAVFLQSLLHGMGLLQGFLYFVWYPMDSGTVKGTVIAVLLTETVQMAGAFLTTYRWLIDGFGTSNFLLIRWPDMLQLTALYLSTFIAQVQVVSYRETSSADHFQSLRKNHTSISQERCVSAHPYSSPGSSGICVWIIIAQVIIATRLGDYRKIDETATTTNLQAGAALAADIAITGGLFWRFSKSRTGVQSTNRVLNFLIMTAINRGVLTMLSAIFTMVLFLTQPGSYYFMITLLLSDKFYMNNMLAMKALTLNGRCVC</sequence>